<evidence type="ECO:0000256" key="8">
    <source>
        <dbReference type="ARBA" id="ARBA00022927"/>
    </source>
</evidence>
<comment type="caution">
    <text evidence="12">The sequence shown here is derived from an EMBL/GenBank/DDBJ whole genome shotgun (WGS) entry which is preliminary data.</text>
</comment>
<keyword evidence="8" id="KW-0653">Protein transport</keyword>
<dbReference type="RefSeq" id="WP_354601644.1">
    <property type="nucleotide sequence ID" value="NZ_JBEWZI010000014.1"/>
</dbReference>
<gene>
    <name evidence="12" type="primary">fliJ</name>
    <name evidence="12" type="ORF">ABXR19_13385</name>
</gene>
<evidence type="ECO:0000256" key="9">
    <source>
        <dbReference type="ARBA" id="ARBA00023136"/>
    </source>
</evidence>
<keyword evidence="4" id="KW-0813">Transport</keyword>
<keyword evidence="6" id="KW-0145">Chemotaxis</keyword>
<evidence type="ECO:0000256" key="10">
    <source>
        <dbReference type="ARBA" id="ARBA00023225"/>
    </source>
</evidence>
<name>A0ABV2TMN6_9RHOO</name>
<evidence type="ECO:0000256" key="6">
    <source>
        <dbReference type="ARBA" id="ARBA00022500"/>
    </source>
</evidence>
<evidence type="ECO:0000256" key="1">
    <source>
        <dbReference type="ARBA" id="ARBA00004413"/>
    </source>
</evidence>
<keyword evidence="12" id="KW-0966">Cell projection</keyword>
<dbReference type="Proteomes" id="UP001549691">
    <property type="component" value="Unassembled WGS sequence"/>
</dbReference>
<dbReference type="PRINTS" id="PR01004">
    <property type="entry name" value="FLGFLIJ"/>
</dbReference>
<keyword evidence="7" id="KW-1005">Bacterial flagellum biogenesis</keyword>
<evidence type="ECO:0000256" key="7">
    <source>
        <dbReference type="ARBA" id="ARBA00022795"/>
    </source>
</evidence>
<dbReference type="PIRSF" id="PIRSF019404">
    <property type="entry name" value="FliJ"/>
    <property type="match status" value="1"/>
</dbReference>
<evidence type="ECO:0000256" key="5">
    <source>
        <dbReference type="ARBA" id="ARBA00022475"/>
    </source>
</evidence>
<evidence type="ECO:0000256" key="11">
    <source>
        <dbReference type="SAM" id="MobiDB-lite"/>
    </source>
</evidence>
<accession>A0ABV2TMN6</accession>
<reference evidence="12 13" key="1">
    <citation type="submission" date="2024-07" db="EMBL/GenBank/DDBJ databases">
        <title>Uliginosibacterium flavum JJ3220;KACC:17644.</title>
        <authorList>
            <person name="Kim M.K."/>
        </authorList>
    </citation>
    <scope>NUCLEOTIDE SEQUENCE [LARGE SCALE GENOMIC DNA]</scope>
    <source>
        <strain evidence="12 13">KACC:17644</strain>
    </source>
</reference>
<dbReference type="InterPro" id="IPR053716">
    <property type="entry name" value="Flag_assembly_chemotaxis_eff"/>
</dbReference>
<proteinExistence type="inferred from homology"/>
<evidence type="ECO:0000313" key="13">
    <source>
        <dbReference type="Proteomes" id="UP001549691"/>
    </source>
</evidence>
<dbReference type="Gene3D" id="1.10.287.1700">
    <property type="match status" value="1"/>
</dbReference>
<keyword evidence="5" id="KW-1003">Cell membrane</keyword>
<evidence type="ECO:0000256" key="3">
    <source>
        <dbReference type="ARBA" id="ARBA00020392"/>
    </source>
</evidence>
<keyword evidence="9" id="KW-0472">Membrane</keyword>
<dbReference type="PANTHER" id="PTHR38786">
    <property type="entry name" value="FLAGELLAR FLIJ PROTEIN"/>
    <property type="match status" value="1"/>
</dbReference>
<evidence type="ECO:0000313" key="12">
    <source>
        <dbReference type="EMBL" id="MET7015182.1"/>
    </source>
</evidence>
<dbReference type="InterPro" id="IPR012823">
    <property type="entry name" value="Flagell_FliJ"/>
</dbReference>
<keyword evidence="12" id="KW-0969">Cilium</keyword>
<comment type="similarity">
    <text evidence="2">Belongs to the FliJ family.</text>
</comment>
<keyword evidence="13" id="KW-1185">Reference proteome</keyword>
<feature type="region of interest" description="Disordered" evidence="11">
    <location>
        <begin position="113"/>
        <end position="152"/>
    </location>
</feature>
<dbReference type="NCBIfam" id="TIGR02473">
    <property type="entry name" value="flagell_FliJ"/>
    <property type="match status" value="1"/>
</dbReference>
<protein>
    <recommendedName>
        <fullName evidence="3">Flagellar FliJ protein</fullName>
    </recommendedName>
</protein>
<evidence type="ECO:0000256" key="4">
    <source>
        <dbReference type="ARBA" id="ARBA00022448"/>
    </source>
</evidence>
<keyword evidence="10" id="KW-1006">Bacterial flagellum protein export</keyword>
<feature type="compositionally biased region" description="Basic and acidic residues" evidence="11">
    <location>
        <begin position="119"/>
        <end position="152"/>
    </location>
</feature>
<dbReference type="Pfam" id="PF02050">
    <property type="entry name" value="FliJ"/>
    <property type="match status" value="1"/>
</dbReference>
<dbReference type="InterPro" id="IPR018006">
    <property type="entry name" value="Flag_FliJ_proteobac"/>
</dbReference>
<keyword evidence="12" id="KW-0282">Flagellum</keyword>
<sequence length="152" mass="17646">MSTSHKSLKTLQDLAHTRVDEATKHLGELIASKQASEVKLAMLQQYRTEYRDRFMQTARSGIEPNAWRNYSAFLIKLDEAIAAQQMSVDHSHKATEHGQQKWVSEHTRAKAFDTLSLRQEQHEQLRQNKREQIQSDEHSSNKFRKQQEEGGS</sequence>
<evidence type="ECO:0000256" key="2">
    <source>
        <dbReference type="ARBA" id="ARBA00010004"/>
    </source>
</evidence>
<dbReference type="EMBL" id="JBEWZI010000014">
    <property type="protein sequence ID" value="MET7015182.1"/>
    <property type="molecule type" value="Genomic_DNA"/>
</dbReference>
<organism evidence="12 13">
    <name type="scientific">Uliginosibacterium flavum</name>
    <dbReference type="NCBI Taxonomy" id="1396831"/>
    <lineage>
        <taxon>Bacteria</taxon>
        <taxon>Pseudomonadati</taxon>
        <taxon>Pseudomonadota</taxon>
        <taxon>Betaproteobacteria</taxon>
        <taxon>Rhodocyclales</taxon>
        <taxon>Zoogloeaceae</taxon>
        <taxon>Uliginosibacterium</taxon>
    </lineage>
</organism>
<dbReference type="PANTHER" id="PTHR38786:SF1">
    <property type="entry name" value="FLAGELLAR FLIJ PROTEIN"/>
    <property type="match status" value="1"/>
</dbReference>
<comment type="subcellular location">
    <subcellularLocation>
        <location evidence="1">Cell membrane</location>
        <topology evidence="1">Peripheral membrane protein</topology>
        <orientation evidence="1">Cytoplasmic side</orientation>
    </subcellularLocation>
</comment>
<dbReference type="InterPro" id="IPR052570">
    <property type="entry name" value="FliJ"/>
</dbReference>